<sequence length="157" mass="17053">MNWNSLAQFIHLLAVVIWIGGILFMDGFLAPALKRAIAQAEPRARLLYGLFRNFFAVIWGAGASLVITGYGMVFLRGGFGVLSSAQWVMVVLGSLMVLLALYIFFVPFLRMRSAVVRSDWGAACAQAAQIRTLSAINIVLAVPTILSGVWAIFGAPF</sequence>
<dbReference type="EMBL" id="JAFKMR010000021">
    <property type="protein sequence ID" value="MBN8744841.1"/>
    <property type="molecule type" value="Genomic_DNA"/>
</dbReference>
<keyword evidence="1" id="KW-0472">Membrane</keyword>
<dbReference type="Proteomes" id="UP000664800">
    <property type="component" value="Unassembled WGS sequence"/>
</dbReference>
<dbReference type="RefSeq" id="WP_276730907.1">
    <property type="nucleotide sequence ID" value="NZ_JAFKMR010000021.1"/>
</dbReference>
<keyword evidence="1" id="KW-1133">Transmembrane helix</keyword>
<gene>
    <name evidence="2" type="ORF">J0I24_11115</name>
</gene>
<proteinExistence type="predicted"/>
<name>A0A8I1MYF5_THIA3</name>
<comment type="caution">
    <text evidence="2">The sequence shown here is derived from an EMBL/GenBank/DDBJ whole genome shotgun (WGS) entry which is preliminary data.</text>
</comment>
<dbReference type="AlphaFoldDB" id="A0A8I1MYF5"/>
<keyword evidence="1" id="KW-0812">Transmembrane</keyword>
<protein>
    <recommendedName>
        <fullName evidence="4">Copper resistance protein D domain-containing protein</fullName>
    </recommendedName>
</protein>
<feature type="transmembrane region" description="Helical" evidence="1">
    <location>
        <begin position="130"/>
        <end position="153"/>
    </location>
</feature>
<evidence type="ECO:0008006" key="4">
    <source>
        <dbReference type="Google" id="ProtNLM"/>
    </source>
</evidence>
<reference evidence="2" key="1">
    <citation type="submission" date="2021-02" db="EMBL/GenBank/DDBJ databases">
        <title>Thiocyanate and organic carbon inputs drive convergent selection for specific autotrophic Afipia and Thiobacillus strains within complex microbiomes.</title>
        <authorList>
            <person name="Huddy R.J."/>
            <person name="Sachdeva R."/>
            <person name="Kadzinga F."/>
            <person name="Kantor R.S."/>
            <person name="Harrison S.T.L."/>
            <person name="Banfield J.F."/>
        </authorList>
    </citation>
    <scope>NUCLEOTIDE SEQUENCE</scope>
    <source>
        <strain evidence="2">SCN18_13_7_16_R3_B_64_19</strain>
    </source>
</reference>
<organism evidence="2 3">
    <name type="scientific">Thiomonas arsenitoxydans (strain DSM 22701 / CIP 110005 / 3As)</name>
    <dbReference type="NCBI Taxonomy" id="426114"/>
    <lineage>
        <taxon>Bacteria</taxon>
        <taxon>Pseudomonadati</taxon>
        <taxon>Pseudomonadota</taxon>
        <taxon>Betaproteobacteria</taxon>
        <taxon>Burkholderiales</taxon>
        <taxon>Thiomonas</taxon>
    </lineage>
</organism>
<evidence type="ECO:0000256" key="1">
    <source>
        <dbReference type="SAM" id="Phobius"/>
    </source>
</evidence>
<feature type="transmembrane region" description="Helical" evidence="1">
    <location>
        <begin position="54"/>
        <end position="75"/>
    </location>
</feature>
<feature type="transmembrane region" description="Helical" evidence="1">
    <location>
        <begin position="87"/>
        <end position="109"/>
    </location>
</feature>
<feature type="transmembrane region" description="Helical" evidence="1">
    <location>
        <begin position="6"/>
        <end position="33"/>
    </location>
</feature>
<evidence type="ECO:0000313" key="2">
    <source>
        <dbReference type="EMBL" id="MBN8744841.1"/>
    </source>
</evidence>
<evidence type="ECO:0000313" key="3">
    <source>
        <dbReference type="Proteomes" id="UP000664800"/>
    </source>
</evidence>
<accession>A0A8I1MYF5</accession>